<comment type="subcellular location">
    <subcellularLocation>
        <location evidence="1">Membrane</location>
        <topology evidence="1">Multi-pass membrane protein</topology>
    </subcellularLocation>
</comment>
<feature type="transmembrane region" description="Helical" evidence="9">
    <location>
        <begin position="116"/>
        <end position="143"/>
    </location>
</feature>
<feature type="binding site" evidence="6">
    <location>
        <position position="57"/>
    </location>
    <ligand>
        <name>Na(+)</name>
        <dbReference type="ChEBI" id="CHEBI:29101"/>
        <label>1</label>
    </ligand>
</feature>
<protein>
    <recommendedName>
        <fullName evidence="8">Transporter</fullName>
    </recommendedName>
</protein>
<proteinExistence type="inferred from homology"/>
<keyword evidence="5 9" id="KW-0472">Membrane</keyword>
<dbReference type="GO" id="GO:0005886">
    <property type="term" value="C:plasma membrane"/>
    <property type="evidence" value="ECO:0007669"/>
    <property type="project" value="TreeGrafter"/>
</dbReference>
<dbReference type="OrthoDB" id="6581954at2759"/>
<dbReference type="PRINTS" id="PR00176">
    <property type="entry name" value="NANEUSMPORT"/>
</dbReference>
<feature type="transmembrane region" description="Helical" evidence="9">
    <location>
        <begin position="524"/>
        <end position="542"/>
    </location>
</feature>
<feature type="transmembrane region" description="Helical" evidence="9">
    <location>
        <begin position="405"/>
        <end position="427"/>
    </location>
</feature>
<comment type="similarity">
    <text evidence="8">Belongs to the sodium:neurotransmitter symporter (SNF) (TC 2.A.22) family.</text>
</comment>
<name>V4BLH7_LOTGI</name>
<evidence type="ECO:0000313" key="11">
    <source>
        <dbReference type="Proteomes" id="UP000030746"/>
    </source>
</evidence>
<evidence type="ECO:0000256" key="7">
    <source>
        <dbReference type="PIRSR" id="PIRSR600175-2"/>
    </source>
</evidence>
<gene>
    <name evidence="10" type="ORF">LOTGIDRAFT_218886</name>
</gene>
<evidence type="ECO:0000313" key="10">
    <source>
        <dbReference type="EMBL" id="ESO89519.1"/>
    </source>
</evidence>
<feature type="transmembrane region" description="Helical" evidence="9">
    <location>
        <begin position="448"/>
        <end position="474"/>
    </location>
</feature>
<keyword evidence="11" id="KW-1185">Reference proteome</keyword>
<feature type="transmembrane region" description="Helical" evidence="9">
    <location>
        <begin position="313"/>
        <end position="334"/>
    </location>
</feature>
<dbReference type="PANTHER" id="PTHR11616">
    <property type="entry name" value="SODIUM/CHLORIDE DEPENDENT TRANSPORTER"/>
    <property type="match status" value="1"/>
</dbReference>
<evidence type="ECO:0000256" key="6">
    <source>
        <dbReference type="PIRSR" id="PIRSR600175-1"/>
    </source>
</evidence>
<dbReference type="Proteomes" id="UP000030746">
    <property type="component" value="Unassembled WGS sequence"/>
</dbReference>
<dbReference type="AlphaFoldDB" id="V4BLH7"/>
<evidence type="ECO:0000256" key="5">
    <source>
        <dbReference type="ARBA" id="ARBA00023136"/>
    </source>
</evidence>
<feature type="binding site" evidence="6">
    <location>
        <position position="52"/>
    </location>
    <ligand>
        <name>Na(+)</name>
        <dbReference type="ChEBI" id="CHEBI:29101"/>
        <label>1</label>
    </ligand>
</feature>
<evidence type="ECO:0000256" key="1">
    <source>
        <dbReference type="ARBA" id="ARBA00004141"/>
    </source>
</evidence>
<evidence type="ECO:0000256" key="2">
    <source>
        <dbReference type="ARBA" id="ARBA00022448"/>
    </source>
</evidence>
<feature type="disulfide bond" evidence="7">
    <location>
        <begin position="155"/>
        <end position="163"/>
    </location>
</feature>
<keyword evidence="7" id="KW-1015">Disulfide bond</keyword>
<dbReference type="Pfam" id="PF00209">
    <property type="entry name" value="SNF"/>
    <property type="match status" value="1"/>
</dbReference>
<dbReference type="RefSeq" id="XP_009059877.1">
    <property type="nucleotide sequence ID" value="XM_009061629.1"/>
</dbReference>
<feature type="transmembrane region" description="Helical" evidence="9">
    <location>
        <begin position="562"/>
        <end position="583"/>
    </location>
</feature>
<feature type="binding site" evidence="6">
    <location>
        <position position="417"/>
    </location>
    <ligand>
        <name>Na(+)</name>
        <dbReference type="ChEBI" id="CHEBI:29101"/>
        <label>1</label>
    </ligand>
</feature>
<dbReference type="PANTHER" id="PTHR11616:SF240">
    <property type="entry name" value="BLOATED TUBULES, ISOFORM B-RELATED"/>
    <property type="match status" value="1"/>
</dbReference>
<feature type="transmembrane region" description="Helical" evidence="9">
    <location>
        <begin position="480"/>
        <end position="503"/>
    </location>
</feature>
<dbReference type="HOGENOM" id="CLU_006855_9_5_1"/>
<keyword evidence="6" id="KW-0915">Sodium</keyword>
<feature type="transmembrane region" description="Helical" evidence="9">
    <location>
        <begin position="264"/>
        <end position="281"/>
    </location>
</feature>
<dbReference type="InterPro" id="IPR037272">
    <property type="entry name" value="SNS_sf"/>
</dbReference>
<feature type="transmembrane region" description="Helical" evidence="9">
    <location>
        <begin position="346"/>
        <end position="371"/>
    </location>
</feature>
<dbReference type="KEGG" id="lgi:LOTGIDRAFT_218886"/>
<evidence type="ECO:0000256" key="9">
    <source>
        <dbReference type="SAM" id="Phobius"/>
    </source>
</evidence>
<evidence type="ECO:0000256" key="8">
    <source>
        <dbReference type="RuleBase" id="RU003732"/>
    </source>
</evidence>
<evidence type="ECO:0000256" key="4">
    <source>
        <dbReference type="ARBA" id="ARBA00022989"/>
    </source>
</evidence>
<dbReference type="SUPFAM" id="SSF161070">
    <property type="entry name" value="SNF-like"/>
    <property type="match status" value="1"/>
</dbReference>
<keyword evidence="8" id="KW-0769">Symport</keyword>
<dbReference type="GO" id="GO:0046872">
    <property type="term" value="F:metal ion binding"/>
    <property type="evidence" value="ECO:0007669"/>
    <property type="project" value="UniProtKB-KW"/>
</dbReference>
<feature type="transmembrane region" description="Helical" evidence="9">
    <location>
        <begin position="237"/>
        <end position="257"/>
    </location>
</feature>
<keyword evidence="3 8" id="KW-0812">Transmembrane</keyword>
<feature type="transmembrane region" description="Helical" evidence="9">
    <location>
        <begin position="73"/>
        <end position="95"/>
    </location>
</feature>
<keyword evidence="6" id="KW-0479">Metal-binding</keyword>
<dbReference type="CTD" id="20246819"/>
<dbReference type="GeneID" id="20246819"/>
<dbReference type="OMA" id="HEPMLEQ"/>
<dbReference type="EMBL" id="KB202591">
    <property type="protein sequence ID" value="ESO89519.1"/>
    <property type="molecule type" value="Genomic_DNA"/>
</dbReference>
<feature type="binding site" evidence="6">
    <location>
        <position position="320"/>
    </location>
    <ligand>
        <name>Na(+)</name>
        <dbReference type="ChEBI" id="CHEBI:29101"/>
        <label>2</label>
    </ligand>
</feature>
<feature type="binding site" evidence="6">
    <location>
        <position position="53"/>
    </location>
    <ligand>
        <name>Na(+)</name>
        <dbReference type="ChEBI" id="CHEBI:29101"/>
        <label>1</label>
    </ligand>
</feature>
<dbReference type="GO" id="GO:0015375">
    <property type="term" value="F:glycine:sodium symporter activity"/>
    <property type="evidence" value="ECO:0007669"/>
    <property type="project" value="TreeGrafter"/>
</dbReference>
<dbReference type="InterPro" id="IPR000175">
    <property type="entry name" value="Na/ntran_symport"/>
</dbReference>
<sequence>MDDKNNGAIYPKLVEKHEDDCEQQCEQPQEDGIERQSWSHKLDFILSCLSYAVGLGNVWRFPYVCYKNGGGAFLIPFLVMLFITGIPLVFLELSFGQFASQGVVSIWSVSPIFQGVGWAMFIVSVLIAIYYNMIIAWTLYYLFASFAEVLPWSFCGVWSTSVCLENKDQINNCTNYNGTFYNDTCYTVDMVGQDTFDYMKNISNHTLSNSRSPSDEYFHEFVLDITDGIEHVGGVKWELALCLLLAWVLVCICLARGIKSSGKAVYFTAFFPYVVLTILLVRGLTLEGSTDGIIYFFKPKWDKLLSAKVWGDAAVQIFFSLSPGWGGLITLASFNKFTNNCYKDAIIVSILDCLTSVFAGCVIFSIIGYMAHELNLGIDKVASEGAGLAFVVYPEVVTKLPISQLWAVLFFSMLVTLGLGTQIATVTTVHTTLLDQFPSLFKGGKRSLFLLFGIAISCYLIGLSFCTRGGMYILQLFDNFAATYSLLIVCFTECMALSWVYGADRFLTDIETMLGKRPPLIWSISWRFIAPAALLVILIFTWVDFTPTSYGDITFPGWADGIGWLITLSSILCIPGFAIWTVFKQYRSSEMGLVQAIKTVSRPTLLWGPALREDQIARKDLAKARNPTEAFNSRIPLTISNNGSEFSSLVTEKPTTKC</sequence>
<dbReference type="PROSITE" id="PS50267">
    <property type="entry name" value="NA_NEUROTRAN_SYMP_3"/>
    <property type="match status" value="1"/>
</dbReference>
<reference evidence="10 11" key="1">
    <citation type="journal article" date="2013" name="Nature">
        <title>Insights into bilaterian evolution from three spiralian genomes.</title>
        <authorList>
            <person name="Simakov O."/>
            <person name="Marletaz F."/>
            <person name="Cho S.J."/>
            <person name="Edsinger-Gonzales E."/>
            <person name="Havlak P."/>
            <person name="Hellsten U."/>
            <person name="Kuo D.H."/>
            <person name="Larsson T."/>
            <person name="Lv J."/>
            <person name="Arendt D."/>
            <person name="Savage R."/>
            <person name="Osoegawa K."/>
            <person name="de Jong P."/>
            <person name="Grimwood J."/>
            <person name="Chapman J.A."/>
            <person name="Shapiro H."/>
            <person name="Aerts A."/>
            <person name="Otillar R.P."/>
            <person name="Terry A.Y."/>
            <person name="Boore J.L."/>
            <person name="Grigoriev I.V."/>
            <person name="Lindberg D.R."/>
            <person name="Seaver E.C."/>
            <person name="Weisblat D.A."/>
            <person name="Putnam N.H."/>
            <person name="Rokhsar D.S."/>
        </authorList>
    </citation>
    <scope>NUCLEOTIDE SEQUENCE [LARGE SCALE GENOMIC DNA]</scope>
</reference>
<evidence type="ECO:0000256" key="3">
    <source>
        <dbReference type="ARBA" id="ARBA00022692"/>
    </source>
</evidence>
<organism evidence="10 11">
    <name type="scientific">Lottia gigantea</name>
    <name type="common">Giant owl limpet</name>
    <dbReference type="NCBI Taxonomy" id="225164"/>
    <lineage>
        <taxon>Eukaryota</taxon>
        <taxon>Metazoa</taxon>
        <taxon>Spiralia</taxon>
        <taxon>Lophotrochozoa</taxon>
        <taxon>Mollusca</taxon>
        <taxon>Gastropoda</taxon>
        <taxon>Patellogastropoda</taxon>
        <taxon>Lottioidea</taxon>
        <taxon>Lottiidae</taxon>
        <taxon>Lottia</taxon>
    </lineage>
</organism>
<keyword evidence="2 8" id="KW-0813">Transport</keyword>
<dbReference type="PROSITE" id="PS00610">
    <property type="entry name" value="NA_NEUROTRAN_SYMP_1"/>
    <property type="match status" value="1"/>
</dbReference>
<accession>V4BLH7</accession>
<keyword evidence="4 9" id="KW-1133">Transmembrane helix</keyword>